<organism evidence="2 3">
    <name type="scientific">Colletotrichum gloeosporioides (strain Cg-14)</name>
    <name type="common">Anthracnose fungus</name>
    <name type="synonym">Glomerella cingulata</name>
    <dbReference type="NCBI Taxonomy" id="1237896"/>
    <lineage>
        <taxon>Eukaryota</taxon>
        <taxon>Fungi</taxon>
        <taxon>Dikarya</taxon>
        <taxon>Ascomycota</taxon>
        <taxon>Pezizomycotina</taxon>
        <taxon>Sordariomycetes</taxon>
        <taxon>Hypocreomycetidae</taxon>
        <taxon>Glomerellales</taxon>
        <taxon>Glomerellaceae</taxon>
        <taxon>Colletotrichum</taxon>
        <taxon>Colletotrichum gloeosporioides species complex</taxon>
    </lineage>
</organism>
<dbReference type="AlphaFoldDB" id="T0K659"/>
<feature type="compositionally biased region" description="Basic and acidic residues" evidence="1">
    <location>
        <begin position="98"/>
        <end position="119"/>
    </location>
</feature>
<dbReference type="Proteomes" id="UP000015530">
    <property type="component" value="Unassembled WGS sequence"/>
</dbReference>
<protein>
    <submittedName>
        <fullName evidence="2">Uncharacterized protein</fullName>
    </submittedName>
</protein>
<feature type="region of interest" description="Disordered" evidence="1">
    <location>
        <begin position="153"/>
        <end position="176"/>
    </location>
</feature>
<dbReference type="OrthoDB" id="4811705at2759"/>
<feature type="region of interest" description="Disordered" evidence="1">
    <location>
        <begin position="39"/>
        <end position="123"/>
    </location>
</feature>
<sequence>MSPYEDLKLISTVTTERHHRHRLSEAHSDWEARAMRSTLFSGTGAQQPDSAADEEEEYVFVASSDVSSAEDAHHDQASAATDPTPSSGTQQPEPANCDEQKEGRRDDIASSSGRERPEQRVINVAPSDCVARAHRSALSRDAQDLSITSECQSLVEGSSSQEQSEQRAPGETTTTTITTSVTTRRLHFLEAPGRFLLAHFVSFLLLTFPPVITNLDIVNTAPATTWQLCLYVLTYAICGTLRDRWMAYMSSTNAGTTQQKRAISATHGDCGTAVAAKAARAALVCAVGELAGMTRSFLFMMEQFDFLDDLEFRTEVKSG</sequence>
<comment type="caution">
    <text evidence="2">The sequence shown here is derived from an EMBL/GenBank/DDBJ whole genome shotgun (WGS) entry which is preliminary data.</text>
</comment>
<evidence type="ECO:0000313" key="3">
    <source>
        <dbReference type="Proteomes" id="UP000015530"/>
    </source>
</evidence>
<feature type="compositionally biased region" description="Low complexity" evidence="1">
    <location>
        <begin position="153"/>
        <end position="163"/>
    </location>
</feature>
<evidence type="ECO:0000256" key="1">
    <source>
        <dbReference type="SAM" id="MobiDB-lite"/>
    </source>
</evidence>
<accession>T0K659</accession>
<dbReference type="HOGENOM" id="CLU_871560_0_0_1"/>
<proteinExistence type="predicted"/>
<evidence type="ECO:0000313" key="2">
    <source>
        <dbReference type="EMBL" id="EQB47439.1"/>
    </source>
</evidence>
<name>T0K659_COLGC</name>
<feature type="compositionally biased region" description="Polar residues" evidence="1">
    <location>
        <begin position="39"/>
        <end position="49"/>
    </location>
</feature>
<feature type="compositionally biased region" description="Polar residues" evidence="1">
    <location>
        <begin position="78"/>
        <end position="93"/>
    </location>
</feature>
<gene>
    <name evidence="2" type="ORF">CGLO_13412</name>
</gene>
<reference evidence="3" key="1">
    <citation type="journal article" date="2013" name="Mol. Plant Microbe Interact.">
        <title>Global aspects of pacC regulation of pathogenicity genes in Colletotrichum gloeosporioides as revealed by transcriptome analysis.</title>
        <authorList>
            <person name="Alkan N."/>
            <person name="Meng X."/>
            <person name="Friedlander G."/>
            <person name="Reuveni E."/>
            <person name="Sukno S."/>
            <person name="Sherman A."/>
            <person name="Thon M."/>
            <person name="Fluhr R."/>
            <person name="Prusky D."/>
        </authorList>
    </citation>
    <scope>NUCLEOTIDE SEQUENCE [LARGE SCALE GENOMIC DNA]</scope>
    <source>
        <strain evidence="3">Cg-14</strain>
    </source>
</reference>
<dbReference type="EMBL" id="AMYD01002968">
    <property type="protein sequence ID" value="EQB47439.1"/>
    <property type="molecule type" value="Genomic_DNA"/>
</dbReference>